<proteinExistence type="predicted"/>
<evidence type="ECO:0000256" key="1">
    <source>
        <dbReference type="ARBA" id="ARBA00003810"/>
    </source>
</evidence>
<comment type="catalytic activity">
    <reaction evidence="6">
        <text>2 D-glyceraldehyde 3-phosphate = 4-(hydroxymethyl)-2-furancarboxaldehyde phosphate + phosphate + 2 H2O</text>
        <dbReference type="Rhea" id="RHEA:43536"/>
        <dbReference type="ChEBI" id="CHEBI:15377"/>
        <dbReference type="ChEBI" id="CHEBI:43474"/>
        <dbReference type="ChEBI" id="CHEBI:59776"/>
        <dbReference type="ChEBI" id="CHEBI:83407"/>
        <dbReference type="EC" id="4.2.3.153"/>
    </reaction>
</comment>
<evidence type="ECO:0000256" key="7">
    <source>
        <dbReference type="PIRSR" id="PIRSR015957-1"/>
    </source>
</evidence>
<evidence type="ECO:0000256" key="2">
    <source>
        <dbReference type="ARBA" id="ARBA00012553"/>
    </source>
</evidence>
<evidence type="ECO:0000256" key="3">
    <source>
        <dbReference type="ARBA" id="ARBA00023239"/>
    </source>
</evidence>
<reference evidence="8 9" key="1">
    <citation type="journal article" date="2018" name="Int. J. Syst. Evol. Microbiol.">
        <title>Paraburkholderia azotifigens sp. nov., a nitrogen-fixing bacterium isolated from paddy soil.</title>
        <authorList>
            <person name="Choi G.M."/>
            <person name="Im W.T."/>
        </authorList>
    </citation>
    <scope>NUCLEOTIDE SEQUENCE [LARGE SCALE GENOMIC DNA]</scope>
    <source>
        <strain evidence="8 9">NF 2-5-3</strain>
    </source>
</reference>
<evidence type="ECO:0000313" key="8">
    <source>
        <dbReference type="EMBL" id="TXC80471.1"/>
    </source>
</evidence>
<feature type="active site" description="Proton acceptor" evidence="7">
    <location>
        <position position="93"/>
    </location>
</feature>
<dbReference type="InterPro" id="IPR007565">
    <property type="entry name" value="4HFCP_synth"/>
</dbReference>
<dbReference type="PIRSF" id="PIRSF015957">
    <property type="entry name" value="UCP015957"/>
    <property type="match status" value="1"/>
</dbReference>
<accession>A0A5C6V7D6</accession>
<sequence>MSRKIRMLASVRNLDEARDAARAGADLIDLKEPGAGALGAVAATRIAHIVQSLRADYPHLPISAAIGDLRPGDDADLVFRASQAGRGGVDYVKAGVPADSGSFDIACRTLATMRDLHWNMAPVLLVDNGLDLRVVERASELRFAAVMVDTATKKRGNLFHCVPLAVLDSMVQIARVHDVMAGLAGSLLSGHVPLIRALGPDIAGFRTALCDGSRTGRLNAARVRDLRAQLAGPAGTARAATRAVETSGIEAAGQPVVA</sequence>
<dbReference type="GO" id="GO:0016829">
    <property type="term" value="F:lyase activity"/>
    <property type="evidence" value="ECO:0007669"/>
    <property type="project" value="UniProtKB-KW"/>
</dbReference>
<evidence type="ECO:0000256" key="4">
    <source>
        <dbReference type="ARBA" id="ARBA00023270"/>
    </source>
</evidence>
<protein>
    <recommendedName>
        <fullName evidence="2">(5-formylfuran-3-yl)methyl phosphate synthase</fullName>
        <ecNumber evidence="2">4.2.3.153</ecNumber>
    </recommendedName>
    <alternativeName>
        <fullName evidence="5">4-(hydroxymethyl)-2-furancarboxaldehyde-phosphate synthase</fullName>
    </alternativeName>
</protein>
<dbReference type="RefSeq" id="WP_147237982.1">
    <property type="nucleotide sequence ID" value="NZ_VOQS01000005.1"/>
</dbReference>
<comment type="caution">
    <text evidence="8">The sequence shown here is derived from an EMBL/GenBank/DDBJ whole genome shotgun (WGS) entry which is preliminary data.</text>
</comment>
<feature type="active site" description="Schiff-base intermediate with substrate" evidence="7">
    <location>
        <position position="31"/>
    </location>
</feature>
<dbReference type="Pfam" id="PF04476">
    <property type="entry name" value="4HFCP_synth"/>
    <property type="match status" value="1"/>
</dbReference>
<organism evidence="8 9">
    <name type="scientific">Paraburkholderia azotifigens</name>
    <dbReference type="NCBI Taxonomy" id="2057004"/>
    <lineage>
        <taxon>Bacteria</taxon>
        <taxon>Pseudomonadati</taxon>
        <taxon>Pseudomonadota</taxon>
        <taxon>Betaproteobacteria</taxon>
        <taxon>Burkholderiales</taxon>
        <taxon>Burkholderiaceae</taxon>
        <taxon>Paraburkholderia</taxon>
    </lineage>
</organism>
<dbReference type="AlphaFoldDB" id="A0A5C6V7D6"/>
<dbReference type="NCBIfam" id="NF002574">
    <property type="entry name" value="PRK02227.1-2"/>
    <property type="match status" value="1"/>
</dbReference>
<gene>
    <name evidence="8" type="ORF">FRZ40_40085</name>
</gene>
<evidence type="ECO:0000256" key="5">
    <source>
        <dbReference type="ARBA" id="ARBA00032523"/>
    </source>
</evidence>
<name>A0A5C6V7D6_9BURK</name>
<evidence type="ECO:0000256" key="6">
    <source>
        <dbReference type="ARBA" id="ARBA00047628"/>
    </source>
</evidence>
<dbReference type="EC" id="4.2.3.153" evidence="2"/>
<dbReference type="Proteomes" id="UP000321776">
    <property type="component" value="Unassembled WGS sequence"/>
</dbReference>
<dbReference type="EMBL" id="VOQS01000005">
    <property type="protein sequence ID" value="TXC80471.1"/>
    <property type="molecule type" value="Genomic_DNA"/>
</dbReference>
<comment type="function">
    <text evidence="1">Catalyzes the formation of 4-(hydroxymethyl)-2-furancarboxaldehyde phosphate (4-HFC-P) from two molecules of glyceraldehyde-3-P (GA-3-P).</text>
</comment>
<keyword evidence="4" id="KW-0704">Schiff base</keyword>
<evidence type="ECO:0000313" key="9">
    <source>
        <dbReference type="Proteomes" id="UP000321776"/>
    </source>
</evidence>
<keyword evidence="3" id="KW-0456">Lyase</keyword>